<keyword evidence="7" id="KW-1185">Reference proteome</keyword>
<dbReference type="InterPro" id="IPR050109">
    <property type="entry name" value="HTH-type_TetR-like_transc_reg"/>
</dbReference>
<evidence type="ECO:0000313" key="7">
    <source>
        <dbReference type="Proteomes" id="UP001596065"/>
    </source>
</evidence>
<dbReference type="PANTHER" id="PTHR30055">
    <property type="entry name" value="HTH-TYPE TRANSCRIPTIONAL REGULATOR RUTR"/>
    <property type="match status" value="1"/>
</dbReference>
<organism evidence="6 7">
    <name type="scientific">Streptomyces nogalater</name>
    <dbReference type="NCBI Taxonomy" id="38314"/>
    <lineage>
        <taxon>Bacteria</taxon>
        <taxon>Bacillati</taxon>
        <taxon>Actinomycetota</taxon>
        <taxon>Actinomycetes</taxon>
        <taxon>Kitasatosporales</taxon>
        <taxon>Streptomycetaceae</taxon>
        <taxon>Streptomyces</taxon>
    </lineage>
</organism>
<name>A0ABW0WLS1_STRNO</name>
<accession>A0ABW0WLS1</accession>
<dbReference type="Pfam" id="PF00440">
    <property type="entry name" value="TetR_N"/>
    <property type="match status" value="1"/>
</dbReference>
<evidence type="ECO:0000259" key="5">
    <source>
        <dbReference type="PROSITE" id="PS50977"/>
    </source>
</evidence>
<dbReference type="PANTHER" id="PTHR30055:SF234">
    <property type="entry name" value="HTH-TYPE TRANSCRIPTIONAL REGULATOR BETI"/>
    <property type="match status" value="1"/>
</dbReference>
<dbReference type="InterPro" id="IPR023772">
    <property type="entry name" value="DNA-bd_HTH_TetR-type_CS"/>
</dbReference>
<dbReference type="InterPro" id="IPR001647">
    <property type="entry name" value="HTH_TetR"/>
</dbReference>
<reference evidence="7" key="1">
    <citation type="journal article" date="2019" name="Int. J. Syst. Evol. Microbiol.">
        <title>The Global Catalogue of Microorganisms (GCM) 10K type strain sequencing project: providing services to taxonomists for standard genome sequencing and annotation.</title>
        <authorList>
            <consortium name="The Broad Institute Genomics Platform"/>
            <consortium name="The Broad Institute Genome Sequencing Center for Infectious Disease"/>
            <person name="Wu L."/>
            <person name="Ma J."/>
        </authorList>
    </citation>
    <scope>NUCLEOTIDE SEQUENCE [LARGE SCALE GENOMIC DNA]</scope>
    <source>
        <strain evidence="7">KCTC 5701</strain>
    </source>
</reference>
<dbReference type="InterPro" id="IPR036271">
    <property type="entry name" value="Tet_transcr_reg_TetR-rel_C_sf"/>
</dbReference>
<dbReference type="RefSeq" id="WP_344352658.1">
    <property type="nucleotide sequence ID" value="NZ_BAAASM010000065.1"/>
</dbReference>
<dbReference type="Proteomes" id="UP001596065">
    <property type="component" value="Unassembled WGS sequence"/>
</dbReference>
<dbReference type="PROSITE" id="PS01081">
    <property type="entry name" value="HTH_TETR_1"/>
    <property type="match status" value="1"/>
</dbReference>
<dbReference type="PROSITE" id="PS50977">
    <property type="entry name" value="HTH_TETR_2"/>
    <property type="match status" value="1"/>
</dbReference>
<evidence type="ECO:0000256" key="3">
    <source>
        <dbReference type="ARBA" id="ARBA00023163"/>
    </source>
</evidence>
<proteinExistence type="predicted"/>
<dbReference type="Gene3D" id="1.10.357.10">
    <property type="entry name" value="Tetracycline Repressor, domain 2"/>
    <property type="match status" value="1"/>
</dbReference>
<keyword evidence="1" id="KW-0805">Transcription regulation</keyword>
<comment type="caution">
    <text evidence="6">The sequence shown here is derived from an EMBL/GenBank/DDBJ whole genome shotgun (WGS) entry which is preliminary data.</text>
</comment>
<keyword evidence="3" id="KW-0804">Transcription</keyword>
<gene>
    <name evidence="6" type="ORF">ACFP3J_23555</name>
</gene>
<evidence type="ECO:0000256" key="1">
    <source>
        <dbReference type="ARBA" id="ARBA00023015"/>
    </source>
</evidence>
<evidence type="ECO:0000256" key="4">
    <source>
        <dbReference type="PROSITE-ProRule" id="PRU00335"/>
    </source>
</evidence>
<feature type="domain" description="HTH tetR-type" evidence="5">
    <location>
        <begin position="8"/>
        <end position="68"/>
    </location>
</feature>
<dbReference type="EMBL" id="JBHSOE010000044">
    <property type="protein sequence ID" value="MFC5658443.1"/>
    <property type="molecule type" value="Genomic_DNA"/>
</dbReference>
<feature type="DNA-binding region" description="H-T-H motif" evidence="4">
    <location>
        <begin position="31"/>
        <end position="50"/>
    </location>
</feature>
<dbReference type="SUPFAM" id="SSF46689">
    <property type="entry name" value="Homeodomain-like"/>
    <property type="match status" value="1"/>
</dbReference>
<dbReference type="InterPro" id="IPR047923">
    <property type="entry name" value="ArpA-like"/>
</dbReference>
<dbReference type="SUPFAM" id="SSF48498">
    <property type="entry name" value="Tetracyclin repressor-like, C-terminal domain"/>
    <property type="match status" value="1"/>
</dbReference>
<keyword evidence="2 4" id="KW-0238">DNA-binding</keyword>
<evidence type="ECO:0000313" key="6">
    <source>
        <dbReference type="EMBL" id="MFC5658443.1"/>
    </source>
</evidence>
<evidence type="ECO:0000256" key="2">
    <source>
        <dbReference type="ARBA" id="ARBA00023125"/>
    </source>
</evidence>
<dbReference type="NCBIfam" id="NF041196">
    <property type="entry name" value="ScbR_bind_reg"/>
    <property type="match status" value="1"/>
</dbReference>
<dbReference type="PRINTS" id="PR00455">
    <property type="entry name" value="HTHTETR"/>
</dbReference>
<protein>
    <submittedName>
        <fullName evidence="6">ScbR family autoregulator-binding transcription factor</fullName>
    </submittedName>
</protein>
<sequence length="227" mass="24608">MARQHRALRTREDLIRSAAEVIDDVGYAEASISAISHRAGVSNGALHFHFKSKRALGEAVELAAARTLLHITGRVPVRHPAPIQLLVDTSKALAGCIVRDPVLRAGFSLGGDPTWQGTVDLWEQWQDWVQLMLVVARDQRALSPDVGIDEAVSIITSFLAGLEVRSRAGAERSPDRSVTGFWRLLLPHLVAEGTAPPVDHEGDTMPLWCTVDFGAGGQEREQVCGVA</sequence>
<dbReference type="InterPro" id="IPR009057">
    <property type="entry name" value="Homeodomain-like_sf"/>
</dbReference>